<dbReference type="Proteomes" id="UP000002163">
    <property type="component" value="Chromosome"/>
</dbReference>
<dbReference type="RefSeq" id="WP_000414803.1">
    <property type="nucleotide sequence ID" value="NC_010380.1"/>
</dbReference>
<dbReference type="AlphaFoldDB" id="B1I9C1"/>
<evidence type="ECO:0000313" key="1">
    <source>
        <dbReference type="EMBL" id="ACA37119.1"/>
    </source>
</evidence>
<organism evidence="1 2">
    <name type="scientific">Streptococcus pneumoniae (strain Hungary19A-6)</name>
    <dbReference type="NCBI Taxonomy" id="487214"/>
    <lineage>
        <taxon>Bacteria</taxon>
        <taxon>Bacillati</taxon>
        <taxon>Bacillota</taxon>
        <taxon>Bacilli</taxon>
        <taxon>Lactobacillales</taxon>
        <taxon>Streptococcaceae</taxon>
        <taxon>Streptococcus</taxon>
    </lineage>
</organism>
<reference evidence="2" key="1">
    <citation type="journal article" date="2010" name="Genome Biol.">
        <title>Structure and dynamics of the pan-genome of Streptococcus pneumoniae and closely related species.</title>
        <authorList>
            <person name="Donati C."/>
            <person name="Hiller N.L."/>
            <person name="Tettelin H."/>
            <person name="Muzzi A."/>
            <person name="Croucher N.J."/>
            <person name="Angiuoli S.V."/>
            <person name="Oggioni M."/>
            <person name="Dunning Hotopp J.C."/>
            <person name="Hu F.Z."/>
            <person name="Riley D.R."/>
            <person name="Covacci A."/>
            <person name="Mitchell T.J."/>
            <person name="Bentley S.D."/>
            <person name="Kilian M."/>
            <person name="Ehrlich G.D."/>
            <person name="Rappuoli R."/>
            <person name="Moxon E.R."/>
            <person name="Masignani V."/>
        </authorList>
    </citation>
    <scope>NUCLEOTIDE SEQUENCE [LARGE SCALE GENOMIC DNA]</scope>
    <source>
        <strain evidence="2">Hungary19A-6</strain>
    </source>
</reference>
<dbReference type="KEGG" id="spv:SPH_2224"/>
<gene>
    <name evidence="1" type="ordered locus">SPH_2224</name>
</gene>
<protein>
    <submittedName>
        <fullName evidence="1">Uncharacterized protein</fullName>
    </submittedName>
</protein>
<sequence>MEKQIAFYMTKRSSEELDKIQEIFAKNEGKVTKAYILNQAIYKYYEYIKEYYKIDEEIK</sequence>
<accession>B1I9C1</accession>
<proteinExistence type="predicted"/>
<dbReference type="HOGENOM" id="CLU_2958907_0_0_9"/>
<dbReference type="EMBL" id="CP000936">
    <property type="protein sequence ID" value="ACA37119.1"/>
    <property type="molecule type" value="Genomic_DNA"/>
</dbReference>
<evidence type="ECO:0000313" key="2">
    <source>
        <dbReference type="Proteomes" id="UP000002163"/>
    </source>
</evidence>
<name>B1I9C1_STRPI</name>